<gene>
    <name evidence="2" type="ORF">SAMN02745166_01266</name>
</gene>
<keyword evidence="1" id="KW-0732">Signal</keyword>
<dbReference type="OrthoDB" id="192196at2"/>
<evidence type="ECO:0008006" key="4">
    <source>
        <dbReference type="Google" id="ProtNLM"/>
    </source>
</evidence>
<dbReference type="Proteomes" id="UP000190774">
    <property type="component" value="Unassembled WGS sequence"/>
</dbReference>
<name>A0A1T4X9E3_9BACT</name>
<reference evidence="3" key="1">
    <citation type="submission" date="2017-02" db="EMBL/GenBank/DDBJ databases">
        <authorList>
            <person name="Varghese N."/>
            <person name="Submissions S."/>
        </authorList>
    </citation>
    <scope>NUCLEOTIDE SEQUENCE [LARGE SCALE GENOMIC DNA]</scope>
    <source>
        <strain evidence="3">ATCC 700200</strain>
    </source>
</reference>
<feature type="signal peptide" evidence="1">
    <location>
        <begin position="1"/>
        <end position="17"/>
    </location>
</feature>
<evidence type="ECO:0000313" key="3">
    <source>
        <dbReference type="Proteomes" id="UP000190774"/>
    </source>
</evidence>
<keyword evidence="3" id="KW-1185">Reference proteome</keyword>
<evidence type="ECO:0000313" key="2">
    <source>
        <dbReference type="EMBL" id="SKA86222.1"/>
    </source>
</evidence>
<dbReference type="AlphaFoldDB" id="A0A1T4X9E3"/>
<evidence type="ECO:0000256" key="1">
    <source>
        <dbReference type="SAM" id="SignalP"/>
    </source>
</evidence>
<feature type="chain" id="PRO_5012752599" description="3-keto-disaccharide hydrolase domain-containing protein" evidence="1">
    <location>
        <begin position="18"/>
        <end position="199"/>
    </location>
</feature>
<dbReference type="Gene3D" id="2.60.120.560">
    <property type="entry name" value="Exo-inulinase, domain 1"/>
    <property type="match status" value="1"/>
</dbReference>
<proteinExistence type="predicted"/>
<sequence>MIKPLLASVFLASSLFAADGPLLKDDFSNPKLESRRASRGEWRFADHTATCTQDDELYKKFKDHGPIIFYDLAYENATLRFSYKADAAVKALVFTANGTEGHVFRFLTSPKGTGIRAFPADDKDHKSISLGNESPTLTPGEWIPVVVTLKGSQATVKIGDFEKTYEHPSLARPKSNLSIGFSFGTVSVKDVVVESLAKE</sequence>
<protein>
    <recommendedName>
        <fullName evidence="4">3-keto-disaccharide hydrolase domain-containing protein</fullName>
    </recommendedName>
</protein>
<organism evidence="2 3">
    <name type="scientific">Prosthecobacter debontii</name>
    <dbReference type="NCBI Taxonomy" id="48467"/>
    <lineage>
        <taxon>Bacteria</taxon>
        <taxon>Pseudomonadati</taxon>
        <taxon>Verrucomicrobiota</taxon>
        <taxon>Verrucomicrobiia</taxon>
        <taxon>Verrucomicrobiales</taxon>
        <taxon>Verrucomicrobiaceae</taxon>
        <taxon>Prosthecobacter</taxon>
    </lineage>
</organism>
<accession>A0A1T4X9E3</accession>
<dbReference type="RefSeq" id="WP_078812457.1">
    <property type="nucleotide sequence ID" value="NZ_FUYE01000003.1"/>
</dbReference>
<dbReference type="EMBL" id="FUYE01000003">
    <property type="protein sequence ID" value="SKA86222.1"/>
    <property type="molecule type" value="Genomic_DNA"/>
</dbReference>